<feature type="domain" description="Secretion system C-terminal sorting" evidence="3">
    <location>
        <begin position="180"/>
        <end position="251"/>
    </location>
</feature>
<reference evidence="4 5" key="1">
    <citation type="submission" date="2024-03" db="EMBL/GenBank/DDBJ databases">
        <title>Two novel species of the genus Flavobacterium exhibiting potentially degradation of complex polysaccharides.</title>
        <authorList>
            <person name="Lian X."/>
        </authorList>
    </citation>
    <scope>NUCLEOTIDE SEQUENCE [LARGE SCALE GENOMIC DNA]</scope>
    <source>
        <strain evidence="5">j3</strain>
    </source>
</reference>
<keyword evidence="1 2" id="KW-0732">Signal</keyword>
<proteinExistence type="predicted"/>
<protein>
    <submittedName>
        <fullName evidence="4">T9SS type A sorting domain-containing protein</fullName>
    </submittedName>
</protein>
<dbReference type="NCBIfam" id="TIGR04183">
    <property type="entry name" value="Por_Secre_tail"/>
    <property type="match status" value="1"/>
</dbReference>
<name>A0ABU9N4E3_9FLAO</name>
<feature type="signal peptide" evidence="2">
    <location>
        <begin position="1"/>
        <end position="19"/>
    </location>
</feature>
<accession>A0ABU9N4E3</accession>
<evidence type="ECO:0000256" key="2">
    <source>
        <dbReference type="SAM" id="SignalP"/>
    </source>
</evidence>
<comment type="caution">
    <text evidence="4">The sequence shown here is derived from an EMBL/GenBank/DDBJ whole genome shotgun (WGS) entry which is preliminary data.</text>
</comment>
<dbReference type="Pfam" id="PF18962">
    <property type="entry name" value="Por_Secre_tail"/>
    <property type="match status" value="1"/>
</dbReference>
<keyword evidence="5" id="KW-1185">Reference proteome</keyword>
<dbReference type="RefSeq" id="WP_342695800.1">
    <property type="nucleotide sequence ID" value="NZ_JBCGDO010000008.1"/>
</dbReference>
<evidence type="ECO:0000313" key="4">
    <source>
        <dbReference type="EMBL" id="MEM0542594.1"/>
    </source>
</evidence>
<gene>
    <name evidence="4" type="ORF">WFZ85_08185</name>
</gene>
<dbReference type="InterPro" id="IPR026444">
    <property type="entry name" value="Secre_tail"/>
</dbReference>
<dbReference type="Proteomes" id="UP001460072">
    <property type="component" value="Unassembled WGS sequence"/>
</dbReference>
<dbReference type="EMBL" id="JBCGDO010000008">
    <property type="protein sequence ID" value="MEM0542594.1"/>
    <property type="molecule type" value="Genomic_DNA"/>
</dbReference>
<evidence type="ECO:0000256" key="1">
    <source>
        <dbReference type="ARBA" id="ARBA00022729"/>
    </source>
</evidence>
<feature type="chain" id="PRO_5047339220" evidence="2">
    <location>
        <begin position="20"/>
        <end position="252"/>
    </location>
</feature>
<evidence type="ECO:0000259" key="3">
    <source>
        <dbReference type="Pfam" id="PF18962"/>
    </source>
</evidence>
<organism evidence="4 5">
    <name type="scientific">Flavobacterium aureirubrum</name>
    <dbReference type="NCBI Taxonomy" id="3133147"/>
    <lineage>
        <taxon>Bacteria</taxon>
        <taxon>Pseudomonadati</taxon>
        <taxon>Bacteroidota</taxon>
        <taxon>Flavobacteriia</taxon>
        <taxon>Flavobacteriales</taxon>
        <taxon>Flavobacteriaceae</taxon>
        <taxon>Flavobacterium</taxon>
    </lineage>
</organism>
<evidence type="ECO:0000313" key="5">
    <source>
        <dbReference type="Proteomes" id="UP001460072"/>
    </source>
</evidence>
<dbReference type="InterPro" id="IPR045266">
    <property type="entry name" value="DOH_DOMON"/>
</dbReference>
<dbReference type="CDD" id="cd09631">
    <property type="entry name" value="DOMON_DOH"/>
    <property type="match status" value="1"/>
</dbReference>
<sequence length="252" mass="27187">MKKITLSLLTILLTNSLFSQTFSTGTIQFFPEYSVKIDVTTTQVTLTQIMPSDRWYALAFNNNGMDSGDIVAFINTTNISDRQLGGFAVPVADAVQSWTTISNTVTGNVRTVVSTRALNTGEPDDYVFSATAGSINLACARASSASFTLAPHGGSANAVSTAAYSVTLDNATFKFNDFKMYPNPSQGLTVIELPNNIETGVVKMYDVLGRVVKNQTITATENQITTSDLKTGNYLVVLRTDYGNVTKNLIVE</sequence>